<dbReference type="Proteomes" id="UP001296104">
    <property type="component" value="Unassembled WGS sequence"/>
</dbReference>
<feature type="compositionally biased region" description="Low complexity" evidence="1">
    <location>
        <begin position="64"/>
        <end position="74"/>
    </location>
</feature>
<dbReference type="EMBL" id="CAVMBE010000025">
    <property type="protein sequence ID" value="CAK4013920.1"/>
    <property type="molecule type" value="Genomic_DNA"/>
</dbReference>
<reference evidence="2" key="1">
    <citation type="submission" date="2023-11" db="EMBL/GenBank/DDBJ databases">
        <authorList>
            <person name="Alioto T."/>
            <person name="Alioto T."/>
            <person name="Gomez Garrido J."/>
        </authorList>
    </citation>
    <scope>NUCLEOTIDE SEQUENCE</scope>
</reference>
<keyword evidence="3" id="KW-1185">Reference proteome</keyword>
<evidence type="ECO:0000256" key="1">
    <source>
        <dbReference type="SAM" id="MobiDB-lite"/>
    </source>
</evidence>
<accession>A0AAI9EAQ5</accession>
<organism evidence="2 3">
    <name type="scientific">Lecanosticta acicola</name>
    <dbReference type="NCBI Taxonomy" id="111012"/>
    <lineage>
        <taxon>Eukaryota</taxon>
        <taxon>Fungi</taxon>
        <taxon>Dikarya</taxon>
        <taxon>Ascomycota</taxon>
        <taxon>Pezizomycotina</taxon>
        <taxon>Dothideomycetes</taxon>
        <taxon>Dothideomycetidae</taxon>
        <taxon>Mycosphaerellales</taxon>
        <taxon>Mycosphaerellaceae</taxon>
        <taxon>Lecanosticta</taxon>
    </lineage>
</organism>
<comment type="caution">
    <text evidence="2">The sequence shown here is derived from an EMBL/GenBank/DDBJ whole genome shotgun (WGS) entry which is preliminary data.</text>
</comment>
<dbReference type="AlphaFoldDB" id="A0AAI9EAQ5"/>
<evidence type="ECO:0000313" key="3">
    <source>
        <dbReference type="Proteomes" id="UP001296104"/>
    </source>
</evidence>
<proteinExistence type="predicted"/>
<feature type="region of interest" description="Disordered" evidence="1">
    <location>
        <begin position="61"/>
        <end position="82"/>
    </location>
</feature>
<evidence type="ECO:0000313" key="2">
    <source>
        <dbReference type="EMBL" id="CAK4013920.1"/>
    </source>
</evidence>
<sequence>MPSSQLWAPQPKREQSSVRTWLSLSPISSAIPSPAVEPATGSPSELKDELVLLPAESKFLSNQSRHSSMSSTASTGFRHPSLGQRVGAHCDIERREVFLARTGGVATAFGSNN</sequence>
<protein>
    <submittedName>
        <fullName evidence="2">Uncharacterized protein</fullName>
    </submittedName>
</protein>
<gene>
    <name evidence="2" type="ORF">LECACI_7A004521</name>
</gene>
<name>A0AAI9EAQ5_9PEZI</name>